<dbReference type="InterPro" id="IPR001296">
    <property type="entry name" value="Glyco_trans_1"/>
</dbReference>
<dbReference type="AlphaFoldDB" id="A0A0F9IMV8"/>
<dbReference type="GO" id="GO:0016757">
    <property type="term" value="F:glycosyltransferase activity"/>
    <property type="evidence" value="ECO:0007669"/>
    <property type="project" value="InterPro"/>
</dbReference>
<evidence type="ECO:0000259" key="1">
    <source>
        <dbReference type="Pfam" id="PF00534"/>
    </source>
</evidence>
<proteinExistence type="predicted"/>
<evidence type="ECO:0000313" key="2">
    <source>
        <dbReference type="EMBL" id="KKM46523.1"/>
    </source>
</evidence>
<gene>
    <name evidence="2" type="ORF">LCGC14_1559770</name>
</gene>
<sequence length="342" mass="40132">MKIGVFSVNLNFAQPVLEELRAHHTVRIYQHTGNEILDAINLTNLFHWCDVAYFEFIQYPLPWFTQQQWIDKPIVARDQGIDVMGHAKIDWHKVSALIIQPTQYKRLKRLRRAHTQKHPNKKLPPLPRKILQKFVGVDLNTFTPEMKRKPGHNIVLHSSVIRETKGIYTALECFAELLERDISIPWHFTLIGQGEGGWAWNSRQEYVMEVEELIEDLQLSPLHFTYQDGNLSSRDWINFLGTQDLYWCFSLRESFGVSLAEAGARGVYPFVNRFYGSELLYPKDNLCKYPGEFINKTMAWHALSDEEKLQLRQKIRTHIEQYDQLETAKSIRHLIEEIGTER</sequence>
<name>A0A0F9IMV8_9ZZZZ</name>
<dbReference type="SUPFAM" id="SSF53756">
    <property type="entry name" value="UDP-Glycosyltransferase/glycogen phosphorylase"/>
    <property type="match status" value="1"/>
</dbReference>
<comment type="caution">
    <text evidence="2">The sequence shown here is derived from an EMBL/GenBank/DDBJ whole genome shotgun (WGS) entry which is preliminary data.</text>
</comment>
<dbReference type="Pfam" id="PF00534">
    <property type="entry name" value="Glycos_transf_1"/>
    <property type="match status" value="1"/>
</dbReference>
<dbReference type="EMBL" id="LAZR01012035">
    <property type="protein sequence ID" value="KKM46523.1"/>
    <property type="molecule type" value="Genomic_DNA"/>
</dbReference>
<dbReference type="Gene3D" id="3.40.50.2000">
    <property type="entry name" value="Glycogen Phosphorylase B"/>
    <property type="match status" value="1"/>
</dbReference>
<reference evidence="2" key="1">
    <citation type="journal article" date="2015" name="Nature">
        <title>Complex archaea that bridge the gap between prokaryotes and eukaryotes.</title>
        <authorList>
            <person name="Spang A."/>
            <person name="Saw J.H."/>
            <person name="Jorgensen S.L."/>
            <person name="Zaremba-Niedzwiedzka K."/>
            <person name="Martijn J."/>
            <person name="Lind A.E."/>
            <person name="van Eijk R."/>
            <person name="Schleper C."/>
            <person name="Guy L."/>
            <person name="Ettema T.J."/>
        </authorList>
    </citation>
    <scope>NUCLEOTIDE SEQUENCE</scope>
</reference>
<accession>A0A0F9IMV8</accession>
<organism evidence="2">
    <name type="scientific">marine sediment metagenome</name>
    <dbReference type="NCBI Taxonomy" id="412755"/>
    <lineage>
        <taxon>unclassified sequences</taxon>
        <taxon>metagenomes</taxon>
        <taxon>ecological metagenomes</taxon>
    </lineage>
</organism>
<feature type="domain" description="Glycosyl transferase family 1" evidence="1">
    <location>
        <begin position="148"/>
        <end position="276"/>
    </location>
</feature>
<protein>
    <recommendedName>
        <fullName evidence="1">Glycosyl transferase family 1 domain-containing protein</fullName>
    </recommendedName>
</protein>